<dbReference type="AlphaFoldDB" id="S3ZCW7"/>
<dbReference type="Proteomes" id="UP000014629">
    <property type="component" value="Unassembled WGS sequence"/>
</dbReference>
<protein>
    <submittedName>
        <fullName evidence="2">Uncharacterized protein</fullName>
    </submittedName>
</protein>
<feature type="compositionally biased region" description="Gly residues" evidence="1">
    <location>
        <begin position="17"/>
        <end position="30"/>
    </location>
</feature>
<dbReference type="EMBL" id="AOPZ01000412">
    <property type="protein sequence ID" value="EPH40464.1"/>
    <property type="molecule type" value="Genomic_DNA"/>
</dbReference>
<feature type="region of interest" description="Disordered" evidence="1">
    <location>
        <begin position="1"/>
        <end position="30"/>
    </location>
</feature>
<evidence type="ECO:0000313" key="3">
    <source>
        <dbReference type="Proteomes" id="UP000014629"/>
    </source>
</evidence>
<reference evidence="2 3" key="1">
    <citation type="submission" date="2013-02" db="EMBL/GenBank/DDBJ databases">
        <title>Draft Genome Sequence of Streptomyces aurantiacus, Which Produces Setomimycin.</title>
        <authorList>
            <person name="Gruening B.A."/>
            <person name="Praeg A."/>
            <person name="Erxleben A."/>
            <person name="Guenther S."/>
            <person name="Mueller M."/>
        </authorList>
    </citation>
    <scope>NUCLEOTIDE SEQUENCE [LARGE SCALE GENOMIC DNA]</scope>
    <source>
        <strain evidence="2 3">JA 4570</strain>
    </source>
</reference>
<sequence length="30" mass="3071">MFHVKHQTVRVTAVGGQPRGPGVATGEGPV</sequence>
<comment type="caution">
    <text evidence="2">The sequence shown here is derived from an EMBL/GenBank/DDBJ whole genome shotgun (WGS) entry which is preliminary data.</text>
</comment>
<proteinExistence type="predicted"/>
<evidence type="ECO:0000313" key="2">
    <source>
        <dbReference type="EMBL" id="EPH40464.1"/>
    </source>
</evidence>
<keyword evidence="3" id="KW-1185">Reference proteome</keyword>
<organism evidence="2 3">
    <name type="scientific">Streptomyces aurantiacus JA 4570</name>
    <dbReference type="NCBI Taxonomy" id="1286094"/>
    <lineage>
        <taxon>Bacteria</taxon>
        <taxon>Bacillati</taxon>
        <taxon>Actinomycetota</taxon>
        <taxon>Actinomycetes</taxon>
        <taxon>Kitasatosporales</taxon>
        <taxon>Streptomycetaceae</taxon>
        <taxon>Streptomyces</taxon>
        <taxon>Streptomyces aurantiacus group</taxon>
    </lineage>
</organism>
<name>S3ZCW7_9ACTN</name>
<accession>S3ZCW7</accession>
<gene>
    <name evidence="2" type="ORF">STRAU_6501</name>
</gene>
<evidence type="ECO:0000256" key="1">
    <source>
        <dbReference type="SAM" id="MobiDB-lite"/>
    </source>
</evidence>